<keyword evidence="6" id="KW-1205">Fibrinolytic toxin</keyword>
<dbReference type="PANTHER" id="PTHR24260:SF143">
    <property type="entry name" value="SERINE PROTEASE GD-LIKE PROTEIN"/>
    <property type="match status" value="1"/>
</dbReference>
<keyword evidence="3" id="KW-1015">Disulfide bond</keyword>
<evidence type="ECO:0000313" key="9">
    <source>
        <dbReference type="Proteomes" id="UP000691718"/>
    </source>
</evidence>
<gene>
    <name evidence="8" type="ORF">PAPOLLO_LOCUS25355</name>
</gene>
<dbReference type="InterPro" id="IPR051333">
    <property type="entry name" value="CLIP_Serine_Protease"/>
</dbReference>
<dbReference type="PROSITE" id="PS50240">
    <property type="entry name" value="TRYPSIN_DOM"/>
    <property type="match status" value="1"/>
</dbReference>
<protein>
    <submittedName>
        <fullName evidence="8">(apollo) hypothetical protein</fullName>
    </submittedName>
</protein>
<evidence type="ECO:0000256" key="2">
    <source>
        <dbReference type="ARBA" id="ARBA00022656"/>
    </source>
</evidence>
<dbReference type="GO" id="GO:0090729">
    <property type="term" value="F:toxin activity"/>
    <property type="evidence" value="ECO:0007669"/>
    <property type="project" value="UniProtKB-KW"/>
</dbReference>
<keyword evidence="9" id="KW-1185">Reference proteome</keyword>
<comment type="function">
    <text evidence="5">Fibrinolytic activity; shows preferential cleavage of Arg-Gly bonds in all three fibrinogen chains. Contact with the caterpillars causes severe bleeding, due the anticoagulant effect of the protein.</text>
</comment>
<comment type="caution">
    <text evidence="8">The sequence shown here is derived from an EMBL/GenBank/DDBJ whole genome shotgun (WGS) entry which is preliminary data.</text>
</comment>
<dbReference type="OrthoDB" id="7468414at2759"/>
<dbReference type="Pfam" id="PF00089">
    <property type="entry name" value="Trypsin"/>
    <property type="match status" value="1"/>
</dbReference>
<dbReference type="AlphaFoldDB" id="A0A8S3Y2V3"/>
<evidence type="ECO:0000256" key="4">
    <source>
        <dbReference type="ARBA" id="ARBA00023240"/>
    </source>
</evidence>
<proteinExistence type="predicted"/>
<comment type="subcellular location">
    <subcellularLocation>
        <location evidence="1">Secreted</location>
        <location evidence="1">Extracellular space</location>
    </subcellularLocation>
</comment>
<feature type="domain" description="Peptidase S1" evidence="7">
    <location>
        <begin position="169"/>
        <end position="428"/>
    </location>
</feature>
<name>A0A8S3Y2V3_PARAO</name>
<dbReference type="FunFam" id="2.40.10.10:FF:000068">
    <property type="entry name" value="transmembrane protease serine 2"/>
    <property type="match status" value="1"/>
</dbReference>
<evidence type="ECO:0000256" key="6">
    <source>
        <dbReference type="ARBA" id="ARBA00084094"/>
    </source>
</evidence>
<dbReference type="GO" id="GO:0005576">
    <property type="term" value="C:extracellular region"/>
    <property type="evidence" value="ECO:0007669"/>
    <property type="project" value="UniProtKB-SubCell"/>
</dbReference>
<keyword evidence="4" id="KW-1199">Hemostasis impairing toxin</keyword>
<evidence type="ECO:0000256" key="5">
    <source>
        <dbReference type="ARBA" id="ARBA00055534"/>
    </source>
</evidence>
<sequence length="428" mass="48699">MIDLVNGNIELHEETINYSKTIGHTGKKTTTYVKTISNDDKIESRNILGSYISNNSTINMTEKTNNITKNLINIFHSEYADNIIKENKVDLEEFVDYYDFADDNTTDYPIIDYIDLYKDTTNELVQVFVTNSNIEKNSDYVTEISLNYMQKEDKHVGENSDSSIQQLCNFNGTYNDITRSVFPWITAIFLKNGTSDQFEYYCDGVLLSDRFILTAAQCVIQNNATVDAENIIVLLGKKSLLALAENEKAVKIRKIILHEYYTNKNEKVENDLAILEIEELISFNDAAQPACVLMDEASKDLIEDNLEIATTGWAVTGELTFVPFDKEKSKNCNNGSRLDDVFCANYNNADSFTHRGAILPNFTQTKLLAKDVTVCPSYGGVFVSRAIDNIWYLRGLRTGDPTQKSFCINTGILYTHLLKYIEWIQIYM</sequence>
<dbReference type="PANTHER" id="PTHR24260">
    <property type="match status" value="1"/>
</dbReference>
<dbReference type="InterPro" id="IPR001254">
    <property type="entry name" value="Trypsin_dom"/>
</dbReference>
<reference evidence="8" key="1">
    <citation type="submission" date="2021-04" db="EMBL/GenBank/DDBJ databases">
        <authorList>
            <person name="Tunstrom K."/>
        </authorList>
    </citation>
    <scope>NUCLEOTIDE SEQUENCE</scope>
</reference>
<accession>A0A8S3Y2V3</accession>
<dbReference type="EMBL" id="CAJQZP010001523">
    <property type="protein sequence ID" value="CAG5052450.1"/>
    <property type="molecule type" value="Genomic_DNA"/>
</dbReference>
<dbReference type="Proteomes" id="UP000691718">
    <property type="component" value="Unassembled WGS sequence"/>
</dbReference>
<dbReference type="SMART" id="SM00020">
    <property type="entry name" value="Tryp_SPc"/>
    <property type="match status" value="1"/>
</dbReference>
<evidence type="ECO:0000256" key="3">
    <source>
        <dbReference type="ARBA" id="ARBA00023157"/>
    </source>
</evidence>
<organism evidence="8 9">
    <name type="scientific">Parnassius apollo</name>
    <name type="common">Apollo butterfly</name>
    <name type="synonym">Papilio apollo</name>
    <dbReference type="NCBI Taxonomy" id="110799"/>
    <lineage>
        <taxon>Eukaryota</taxon>
        <taxon>Metazoa</taxon>
        <taxon>Ecdysozoa</taxon>
        <taxon>Arthropoda</taxon>
        <taxon>Hexapoda</taxon>
        <taxon>Insecta</taxon>
        <taxon>Pterygota</taxon>
        <taxon>Neoptera</taxon>
        <taxon>Endopterygota</taxon>
        <taxon>Lepidoptera</taxon>
        <taxon>Glossata</taxon>
        <taxon>Ditrysia</taxon>
        <taxon>Papilionoidea</taxon>
        <taxon>Papilionidae</taxon>
        <taxon>Parnassiinae</taxon>
        <taxon>Parnassini</taxon>
        <taxon>Parnassius</taxon>
        <taxon>Parnassius</taxon>
    </lineage>
</organism>
<evidence type="ECO:0000256" key="1">
    <source>
        <dbReference type="ARBA" id="ARBA00004239"/>
    </source>
</evidence>
<evidence type="ECO:0000259" key="7">
    <source>
        <dbReference type="PROSITE" id="PS50240"/>
    </source>
</evidence>
<dbReference type="GO" id="GO:0006508">
    <property type="term" value="P:proteolysis"/>
    <property type="evidence" value="ECO:0007669"/>
    <property type="project" value="InterPro"/>
</dbReference>
<evidence type="ECO:0000313" key="8">
    <source>
        <dbReference type="EMBL" id="CAG5052450.1"/>
    </source>
</evidence>
<keyword evidence="2" id="KW-0800">Toxin</keyword>
<dbReference type="GO" id="GO:0004252">
    <property type="term" value="F:serine-type endopeptidase activity"/>
    <property type="evidence" value="ECO:0007669"/>
    <property type="project" value="InterPro"/>
</dbReference>